<dbReference type="Proteomes" id="UP000002296">
    <property type="component" value="Unassembled WGS sequence"/>
</dbReference>
<name>Q4D700_TRYCC</name>
<dbReference type="PaxDb" id="353153-Q4D700"/>
<comment type="caution">
    <text evidence="1">The sequence shown here is derived from an EMBL/GenBank/DDBJ whole genome shotgun (WGS) entry which is preliminary data.</text>
</comment>
<accession>Q4D700</accession>
<dbReference type="InParanoid" id="Q4D700"/>
<dbReference type="KEGG" id="tcr:511697.30"/>
<dbReference type="AlphaFoldDB" id="Q4D700"/>
<proteinExistence type="predicted"/>
<evidence type="ECO:0000313" key="1">
    <source>
        <dbReference type="EMBL" id="EAN88302.1"/>
    </source>
</evidence>
<sequence length="104" mass="12301">MKLAQGSLKLRFKKHCAHEHVHFLQMSWKLRGLDAQHLSVQSPPSFPQQRLQISPCFFIFPLRKQKREKVVLIAKKKKKKGVMNHKGTEFKNVIKEIHKKKSFE</sequence>
<dbReference type="RefSeq" id="XP_810153.1">
    <property type="nucleotide sequence ID" value="XM_805060.1"/>
</dbReference>
<dbReference type="EMBL" id="AAHK01000902">
    <property type="protein sequence ID" value="EAN88302.1"/>
    <property type="molecule type" value="Genomic_DNA"/>
</dbReference>
<gene>
    <name evidence="1" type="ORF">Tc00.1047053511697.30</name>
</gene>
<reference evidence="1 2" key="1">
    <citation type="journal article" date="2005" name="Science">
        <title>The genome sequence of Trypanosoma cruzi, etiologic agent of Chagas disease.</title>
        <authorList>
            <person name="El-Sayed N.M."/>
            <person name="Myler P.J."/>
            <person name="Bartholomeu D.C."/>
            <person name="Nilsson D."/>
            <person name="Aggarwal G."/>
            <person name="Tran A.N."/>
            <person name="Ghedin E."/>
            <person name="Worthey E.A."/>
            <person name="Delcher A.L."/>
            <person name="Blandin G."/>
            <person name="Westenberger S.J."/>
            <person name="Caler E."/>
            <person name="Cerqueira G.C."/>
            <person name="Branche C."/>
            <person name="Haas B."/>
            <person name="Anupama A."/>
            <person name="Arner E."/>
            <person name="Aslund L."/>
            <person name="Attipoe P."/>
            <person name="Bontempi E."/>
            <person name="Bringaud F."/>
            <person name="Burton P."/>
            <person name="Cadag E."/>
            <person name="Campbell D.A."/>
            <person name="Carrington M."/>
            <person name="Crabtree J."/>
            <person name="Darban H."/>
            <person name="da Silveira J.F."/>
            <person name="de Jong P."/>
            <person name="Edwards K."/>
            <person name="Englund P.T."/>
            <person name="Fazelina G."/>
            <person name="Feldblyum T."/>
            <person name="Ferella M."/>
            <person name="Frasch A.C."/>
            <person name="Gull K."/>
            <person name="Horn D."/>
            <person name="Hou L."/>
            <person name="Huang Y."/>
            <person name="Kindlund E."/>
            <person name="Klingbeil M."/>
            <person name="Kluge S."/>
            <person name="Koo H."/>
            <person name="Lacerda D."/>
            <person name="Levin M.J."/>
            <person name="Lorenzi H."/>
            <person name="Louie T."/>
            <person name="Machado C.R."/>
            <person name="McCulloch R."/>
            <person name="McKenna A."/>
            <person name="Mizuno Y."/>
            <person name="Mottram J.C."/>
            <person name="Nelson S."/>
            <person name="Ochaya S."/>
            <person name="Osoegawa K."/>
            <person name="Pai G."/>
            <person name="Parsons M."/>
            <person name="Pentony M."/>
            <person name="Pettersson U."/>
            <person name="Pop M."/>
            <person name="Ramirez J.L."/>
            <person name="Rinta J."/>
            <person name="Robertson L."/>
            <person name="Salzberg S.L."/>
            <person name="Sanchez D.O."/>
            <person name="Seyler A."/>
            <person name="Sharma R."/>
            <person name="Shetty J."/>
            <person name="Simpson A.J."/>
            <person name="Sisk E."/>
            <person name="Tammi M.T."/>
            <person name="Tarleton R."/>
            <person name="Teixeira S."/>
            <person name="Van Aken S."/>
            <person name="Vogt C."/>
            <person name="Ward P.N."/>
            <person name="Wickstead B."/>
            <person name="Wortman J."/>
            <person name="White O."/>
            <person name="Fraser C.M."/>
            <person name="Stuart K.D."/>
            <person name="Andersson B."/>
        </authorList>
    </citation>
    <scope>NUCLEOTIDE SEQUENCE [LARGE SCALE GENOMIC DNA]</scope>
    <source>
        <strain evidence="1 2">CL Brener</strain>
    </source>
</reference>
<protein>
    <submittedName>
        <fullName evidence="1">Uncharacterized protein</fullName>
    </submittedName>
</protein>
<organism evidence="1 2">
    <name type="scientific">Trypanosoma cruzi (strain CL Brener)</name>
    <dbReference type="NCBI Taxonomy" id="353153"/>
    <lineage>
        <taxon>Eukaryota</taxon>
        <taxon>Discoba</taxon>
        <taxon>Euglenozoa</taxon>
        <taxon>Kinetoplastea</taxon>
        <taxon>Metakinetoplastina</taxon>
        <taxon>Trypanosomatida</taxon>
        <taxon>Trypanosomatidae</taxon>
        <taxon>Trypanosoma</taxon>
        <taxon>Schizotrypanum</taxon>
    </lineage>
</organism>
<evidence type="ECO:0000313" key="2">
    <source>
        <dbReference type="Proteomes" id="UP000002296"/>
    </source>
</evidence>
<dbReference type="GeneID" id="3540880"/>
<keyword evidence="2" id="KW-1185">Reference proteome</keyword>